<keyword evidence="2" id="KW-1185">Reference proteome</keyword>
<protein>
    <submittedName>
        <fullName evidence="1">Uncharacterized protein</fullName>
    </submittedName>
</protein>
<dbReference type="EMBL" id="FNCO01000020">
    <property type="protein sequence ID" value="SDJ01268.1"/>
    <property type="molecule type" value="Genomic_DNA"/>
</dbReference>
<dbReference type="Proteomes" id="UP000182894">
    <property type="component" value="Unassembled WGS sequence"/>
</dbReference>
<evidence type="ECO:0000313" key="2">
    <source>
        <dbReference type="Proteomes" id="UP000182894"/>
    </source>
</evidence>
<sequence>MKRSLLFLLTAGVLSLTAWCFWHFLGRDAIDVFTASILVLLAVDNDRLRRALAKAAKG</sequence>
<evidence type="ECO:0000313" key="1">
    <source>
        <dbReference type="EMBL" id="SDJ01268.1"/>
    </source>
</evidence>
<gene>
    <name evidence="1" type="ORF">SAMN05216605_12057</name>
</gene>
<name>A0A1G8Q9I7_9PSED</name>
<accession>A0A1G8Q9I7</accession>
<organism evidence="1 2">
    <name type="scientific">Pseudomonas abietaniphila</name>
    <dbReference type="NCBI Taxonomy" id="89065"/>
    <lineage>
        <taxon>Bacteria</taxon>
        <taxon>Pseudomonadati</taxon>
        <taxon>Pseudomonadota</taxon>
        <taxon>Gammaproteobacteria</taxon>
        <taxon>Pseudomonadales</taxon>
        <taxon>Pseudomonadaceae</taxon>
        <taxon>Pseudomonas</taxon>
    </lineage>
</organism>
<proteinExistence type="predicted"/>
<dbReference type="AlphaFoldDB" id="A0A1G8Q9I7"/>
<reference evidence="2" key="1">
    <citation type="submission" date="2016-10" db="EMBL/GenBank/DDBJ databases">
        <authorList>
            <person name="Varghese N."/>
            <person name="Submissions S."/>
        </authorList>
    </citation>
    <scope>NUCLEOTIDE SEQUENCE [LARGE SCALE GENOMIC DNA]</scope>
    <source>
        <strain evidence="2">ATCC 700689</strain>
    </source>
</reference>